<dbReference type="InterPro" id="IPR023559">
    <property type="entry name" value="Flagellar_FlhD"/>
</dbReference>
<comment type="subunit">
    <text evidence="9">Homodimer; disulfide-linked. Forms a heterohexamer composed of two FlhC and four FlhD subunits. Each FlhC binds a FlhD dimer, forming a heterotrimer, and a hexamer assembles by dimerization of two heterotrimers.</text>
</comment>
<evidence type="ECO:0000313" key="13">
    <source>
        <dbReference type="Proteomes" id="UP000597138"/>
    </source>
</evidence>
<keyword evidence="11" id="KW-0282">Flagellum</keyword>
<comment type="caution">
    <text evidence="11">The sequence shown here is derived from an EMBL/GenBank/DDBJ whole genome shotgun (WGS) entry which is preliminary data.</text>
</comment>
<gene>
    <name evidence="9 10" type="primary">flhD</name>
    <name evidence="11" type="ORF">BG57_02920</name>
    <name evidence="10" type="ORF">GCM10010985_18480</name>
</gene>
<keyword evidence="3 9" id="KW-0805">Transcription regulation</keyword>
<evidence type="ECO:0000256" key="7">
    <source>
        <dbReference type="ARBA" id="ARBA00023163"/>
    </source>
</evidence>
<dbReference type="InterPro" id="IPR036194">
    <property type="entry name" value="FlhD_sf"/>
</dbReference>
<keyword evidence="6 9" id="KW-0010">Activator</keyword>
<dbReference type="GO" id="GO:0003677">
    <property type="term" value="F:DNA binding"/>
    <property type="evidence" value="ECO:0007669"/>
    <property type="project" value="UniProtKB-UniRule"/>
</dbReference>
<dbReference type="EMBL" id="BMEG01000002">
    <property type="protein sequence ID" value="GGD64657.1"/>
    <property type="molecule type" value="Genomic_DNA"/>
</dbReference>
<name>A0A069P4T0_9BURK</name>
<keyword evidence="4 9" id="KW-0238">DNA-binding</keyword>
<dbReference type="AlphaFoldDB" id="A0A069P4T0"/>
<sequence>MNGRETLESIREINLSYIMLAQRLLREDRAIGMFRLGLSKELADLLSGLTLAQVVKLAQSDNLLCAFRFNDHTMLSALTQPAKNADIAPTHAAILLAGQPAEQFA</sequence>
<keyword evidence="5 9" id="KW-1015">Disulfide bond</keyword>
<reference evidence="11 12" key="2">
    <citation type="submission" date="2014-03" db="EMBL/GenBank/DDBJ databases">
        <title>Draft Genome Sequences of Four Burkholderia Strains.</title>
        <authorList>
            <person name="Liu X.Y."/>
            <person name="Li C.X."/>
            <person name="Xu J.H."/>
        </authorList>
    </citation>
    <scope>NUCLEOTIDE SEQUENCE [LARGE SCALE GENOMIC DNA]</scope>
    <source>
        <strain evidence="11 12">R27</strain>
    </source>
</reference>
<dbReference type="GO" id="GO:0005737">
    <property type="term" value="C:cytoplasm"/>
    <property type="evidence" value="ECO:0007669"/>
    <property type="project" value="UniProtKB-SubCell"/>
</dbReference>
<keyword evidence="2 9" id="KW-1005">Bacterial flagellum biogenesis</keyword>
<reference evidence="13" key="3">
    <citation type="journal article" date="2019" name="Int. J. Syst. Evol. Microbiol.">
        <title>The Global Catalogue of Microorganisms (GCM) 10K type strain sequencing project: providing services to taxonomists for standard genome sequencing and annotation.</title>
        <authorList>
            <consortium name="The Broad Institute Genomics Platform"/>
            <consortium name="The Broad Institute Genome Sequencing Center for Infectious Disease"/>
            <person name="Wu L."/>
            <person name="Ma J."/>
        </authorList>
    </citation>
    <scope>NUCLEOTIDE SEQUENCE [LARGE SCALE GENOMIC DNA]</scope>
    <source>
        <strain evidence="13">CGMCC 1.11013</strain>
    </source>
</reference>
<accession>A0A069P4T0</accession>
<evidence type="ECO:0000313" key="10">
    <source>
        <dbReference type="EMBL" id="GGD64657.1"/>
    </source>
</evidence>
<dbReference type="OrthoDB" id="5298036at2"/>
<keyword evidence="7 9" id="KW-0804">Transcription</keyword>
<dbReference type="RefSeq" id="WP_035963774.1">
    <property type="nucleotide sequence ID" value="NZ_BMEG01000002.1"/>
</dbReference>
<evidence type="ECO:0000256" key="6">
    <source>
        <dbReference type="ARBA" id="ARBA00023159"/>
    </source>
</evidence>
<dbReference type="NCBIfam" id="NF002783">
    <property type="entry name" value="PRK02909.1-1"/>
    <property type="match status" value="1"/>
</dbReference>
<evidence type="ECO:0000313" key="12">
    <source>
        <dbReference type="Proteomes" id="UP000027439"/>
    </source>
</evidence>
<dbReference type="Proteomes" id="UP000027439">
    <property type="component" value="Unassembled WGS sequence"/>
</dbReference>
<proteinExistence type="inferred from homology"/>
<feature type="disulfide bond" description="Interchain" evidence="9">
    <location>
        <position position="65"/>
    </location>
</feature>
<comment type="subcellular location">
    <subcellularLocation>
        <location evidence="9">Cytoplasm</location>
    </subcellularLocation>
</comment>
<evidence type="ECO:0000256" key="2">
    <source>
        <dbReference type="ARBA" id="ARBA00022795"/>
    </source>
</evidence>
<dbReference type="GO" id="GO:0045893">
    <property type="term" value="P:positive regulation of DNA-templated transcription"/>
    <property type="evidence" value="ECO:0007669"/>
    <property type="project" value="InterPro"/>
</dbReference>
<comment type="function">
    <text evidence="8 9">Functions in complex with FlhC as a master transcriptional regulator that regulates transcription of several flagellar and non-flagellar operons by binding to their promoter region. Activates expression of class 2 flagellar genes, including fliA, which is a flagellum-specific sigma factor that turns on the class 3 genes. Also regulates genes whose products function in a variety of physiological pathways.</text>
</comment>
<evidence type="ECO:0000256" key="8">
    <source>
        <dbReference type="ARBA" id="ARBA00025431"/>
    </source>
</evidence>
<evidence type="ECO:0000256" key="3">
    <source>
        <dbReference type="ARBA" id="ARBA00023015"/>
    </source>
</evidence>
<comment type="similarity">
    <text evidence="9">Belongs to the FlhD family.</text>
</comment>
<protein>
    <recommendedName>
        <fullName evidence="9">Flagellar transcriptional regulator FlhD</fullName>
    </recommendedName>
</protein>
<evidence type="ECO:0000256" key="4">
    <source>
        <dbReference type="ARBA" id="ARBA00023125"/>
    </source>
</evidence>
<keyword evidence="11" id="KW-0969">Cilium</keyword>
<dbReference type="HAMAP" id="MF_00725">
    <property type="entry name" value="FlhD"/>
    <property type="match status" value="1"/>
</dbReference>
<dbReference type="SUPFAM" id="SSF63592">
    <property type="entry name" value="Flagellar transcriptional activator FlhD"/>
    <property type="match status" value="1"/>
</dbReference>
<evidence type="ECO:0000256" key="5">
    <source>
        <dbReference type="ARBA" id="ARBA00023157"/>
    </source>
</evidence>
<reference evidence="10" key="4">
    <citation type="submission" date="2024-05" db="EMBL/GenBank/DDBJ databases">
        <authorList>
            <person name="Sun Q."/>
            <person name="Zhou Y."/>
        </authorList>
    </citation>
    <scope>NUCLEOTIDE SEQUENCE</scope>
    <source>
        <strain evidence="10">CGMCC 1.11013</strain>
    </source>
</reference>
<keyword evidence="13" id="KW-1185">Reference proteome</keyword>
<evidence type="ECO:0000256" key="1">
    <source>
        <dbReference type="ARBA" id="ARBA00022490"/>
    </source>
</evidence>
<evidence type="ECO:0000256" key="9">
    <source>
        <dbReference type="HAMAP-Rule" id="MF_00725"/>
    </source>
</evidence>
<dbReference type="GO" id="GO:0044780">
    <property type="term" value="P:bacterial-type flagellum assembly"/>
    <property type="evidence" value="ECO:0007669"/>
    <property type="project" value="InterPro"/>
</dbReference>
<dbReference type="STRING" id="1071679.BG57_02920"/>
<organism evidence="11 12">
    <name type="scientific">Caballeronia grimmiae</name>
    <dbReference type="NCBI Taxonomy" id="1071679"/>
    <lineage>
        <taxon>Bacteria</taxon>
        <taxon>Pseudomonadati</taxon>
        <taxon>Pseudomonadota</taxon>
        <taxon>Betaproteobacteria</taxon>
        <taxon>Burkholderiales</taxon>
        <taxon>Burkholderiaceae</taxon>
        <taxon>Caballeronia</taxon>
    </lineage>
</organism>
<evidence type="ECO:0000313" key="11">
    <source>
        <dbReference type="EMBL" id="KDR34919.1"/>
    </source>
</evidence>
<comment type="domain">
    <text evidence="9">The C-terminal region contains a putative helix-turn-helix (HTH) motif, suggesting that this region may bind DNA.</text>
</comment>
<dbReference type="Gene3D" id="1.10.4000.10">
    <property type="entry name" value="Flagellar transcriptional activator FlhD"/>
    <property type="match status" value="1"/>
</dbReference>
<dbReference type="Pfam" id="PF05247">
    <property type="entry name" value="FlhD"/>
    <property type="match status" value="1"/>
</dbReference>
<dbReference type="eggNOG" id="ENOG5031P80">
    <property type="taxonomic scope" value="Bacteria"/>
</dbReference>
<keyword evidence="11" id="KW-0966">Cell projection</keyword>
<dbReference type="Proteomes" id="UP000597138">
    <property type="component" value="Unassembled WGS sequence"/>
</dbReference>
<keyword evidence="1 9" id="KW-0963">Cytoplasm</keyword>
<dbReference type="GO" id="GO:1902208">
    <property type="term" value="P:regulation of bacterial-type flagellum assembly"/>
    <property type="evidence" value="ECO:0007669"/>
    <property type="project" value="UniProtKB-UniRule"/>
</dbReference>
<reference evidence="10" key="1">
    <citation type="journal article" date="2014" name="Int. J. Syst. Evol. Microbiol.">
        <title>Complete genome of a new Firmicutes species belonging to the dominant human colonic microbiota ('Ruminococcus bicirculans') reveals two chromosomes and a selective capacity to utilize plant glucans.</title>
        <authorList>
            <consortium name="NISC Comparative Sequencing Program"/>
            <person name="Wegmann U."/>
            <person name="Louis P."/>
            <person name="Goesmann A."/>
            <person name="Henrissat B."/>
            <person name="Duncan S.H."/>
            <person name="Flint H.J."/>
        </authorList>
    </citation>
    <scope>NUCLEOTIDE SEQUENCE</scope>
    <source>
        <strain evidence="10">CGMCC 1.11013</strain>
    </source>
</reference>
<dbReference type="EMBL" id="JFHE01000010">
    <property type="protein sequence ID" value="KDR34919.1"/>
    <property type="molecule type" value="Genomic_DNA"/>
</dbReference>